<evidence type="ECO:0000313" key="2">
    <source>
        <dbReference type="EMBL" id="TPX54627.1"/>
    </source>
</evidence>
<evidence type="ECO:0000313" key="3">
    <source>
        <dbReference type="Proteomes" id="UP000317494"/>
    </source>
</evidence>
<reference evidence="2 3" key="1">
    <citation type="journal article" date="2019" name="Sci. Rep.">
        <title>Comparative genomics of chytrid fungi reveal insights into the obligate biotrophic and pathogenic lifestyle of Synchytrium endobioticum.</title>
        <authorList>
            <person name="van de Vossenberg B.T.L.H."/>
            <person name="Warris S."/>
            <person name="Nguyen H.D.T."/>
            <person name="van Gent-Pelzer M.P.E."/>
            <person name="Joly D.L."/>
            <person name="van de Geest H.C."/>
            <person name="Bonants P.J.M."/>
            <person name="Smith D.S."/>
            <person name="Levesque C.A."/>
            <person name="van der Lee T.A.J."/>
        </authorList>
    </citation>
    <scope>NUCLEOTIDE SEQUENCE [LARGE SCALE GENOMIC DNA]</scope>
    <source>
        <strain evidence="2 3">MB42</strain>
    </source>
</reference>
<feature type="region of interest" description="Disordered" evidence="1">
    <location>
        <begin position="189"/>
        <end position="300"/>
    </location>
</feature>
<sequence length="300" mass="33028">MTNRLFTTNADAIRTTPRPPSAPFSYETAFTLPPAVIQLHVSDLHESLLLFEIAHLGSRLDKLVAEIQHNAGGLATINMALARLALPTPCMDTAFKTVAASLLSKARDIWDTSRLHARIGQEFEREWRHKGVLQLGHAARERAVLFQLESILSARIHTLLSQPSKKEYQNMASWTDIVARTRLLVDAKFPPDVDNHDSGRASADEPPVPIPTKQPAAVIRDGDDDRETTTSELLAHESMLECEESSKEQSSQHRVIKSTRNPTSHGPDCDKAPGHTPHAEVLDGSVTEMSYPSTIAQGSN</sequence>
<protein>
    <submittedName>
        <fullName evidence="2">Uncharacterized protein</fullName>
    </submittedName>
</protein>
<dbReference type="AlphaFoldDB" id="A0A507DTV2"/>
<gene>
    <name evidence="2" type="ORF">SeMB42_g00173</name>
</gene>
<comment type="caution">
    <text evidence="2">The sequence shown here is derived from an EMBL/GenBank/DDBJ whole genome shotgun (WGS) entry which is preliminary data.</text>
</comment>
<evidence type="ECO:0000256" key="1">
    <source>
        <dbReference type="SAM" id="MobiDB-lite"/>
    </source>
</evidence>
<keyword evidence="3" id="KW-1185">Reference proteome</keyword>
<accession>A0A507DTV2</accession>
<proteinExistence type="predicted"/>
<feature type="compositionally biased region" description="Polar residues" evidence="1">
    <location>
        <begin position="287"/>
        <end position="300"/>
    </location>
</feature>
<feature type="compositionally biased region" description="Basic and acidic residues" evidence="1">
    <location>
        <begin position="267"/>
        <end position="281"/>
    </location>
</feature>
<organism evidence="2 3">
    <name type="scientific">Synchytrium endobioticum</name>
    <dbReference type="NCBI Taxonomy" id="286115"/>
    <lineage>
        <taxon>Eukaryota</taxon>
        <taxon>Fungi</taxon>
        <taxon>Fungi incertae sedis</taxon>
        <taxon>Chytridiomycota</taxon>
        <taxon>Chytridiomycota incertae sedis</taxon>
        <taxon>Chytridiomycetes</taxon>
        <taxon>Synchytriales</taxon>
        <taxon>Synchytriaceae</taxon>
        <taxon>Synchytrium</taxon>
    </lineage>
</organism>
<feature type="compositionally biased region" description="Basic and acidic residues" evidence="1">
    <location>
        <begin position="220"/>
        <end position="251"/>
    </location>
</feature>
<dbReference type="VEuPathDB" id="FungiDB:SeMB42_g00173"/>
<feature type="compositionally biased region" description="Basic and acidic residues" evidence="1">
    <location>
        <begin position="189"/>
        <end position="203"/>
    </location>
</feature>
<dbReference type="EMBL" id="QEAN01000003">
    <property type="protein sequence ID" value="TPX54627.1"/>
    <property type="molecule type" value="Genomic_DNA"/>
</dbReference>
<name>A0A507DTV2_9FUNG</name>
<dbReference type="Proteomes" id="UP000317494">
    <property type="component" value="Unassembled WGS sequence"/>
</dbReference>